<dbReference type="PANTHER" id="PTHR24058:SF53">
    <property type="entry name" value="HOMEODOMAIN-INTERACTING PROTEIN KINASE 2"/>
    <property type="match status" value="1"/>
</dbReference>
<dbReference type="GO" id="GO:0046332">
    <property type="term" value="F:SMAD binding"/>
    <property type="evidence" value="ECO:0007669"/>
    <property type="project" value="TreeGrafter"/>
</dbReference>
<evidence type="ECO:0000313" key="9">
    <source>
        <dbReference type="EMBL" id="KAF0047649.1"/>
    </source>
</evidence>
<comment type="caution">
    <text evidence="9">The sequence shown here is derived from an EMBL/GenBank/DDBJ whole genome shotgun (WGS) entry which is preliminary data.</text>
</comment>
<feature type="region of interest" description="Disordered" evidence="7">
    <location>
        <begin position="422"/>
        <end position="447"/>
    </location>
</feature>
<dbReference type="GO" id="GO:0004674">
    <property type="term" value="F:protein serine/threonine kinase activity"/>
    <property type="evidence" value="ECO:0007669"/>
    <property type="project" value="UniProtKB-KW"/>
</dbReference>
<dbReference type="EMBL" id="VEVO01000001">
    <property type="protein sequence ID" value="KAF0047649.1"/>
    <property type="molecule type" value="Genomic_DNA"/>
</dbReference>
<dbReference type="Proteomes" id="UP000438429">
    <property type="component" value="Unassembled WGS sequence"/>
</dbReference>
<protein>
    <recommendedName>
        <fullName evidence="8">Protein kinase domain-containing protein</fullName>
    </recommendedName>
</protein>
<keyword evidence="5 6" id="KW-0067">ATP-binding</keyword>
<reference evidence="9 10" key="1">
    <citation type="submission" date="2019-06" db="EMBL/GenBank/DDBJ databases">
        <title>Draft genomes of female and male turbot (Scophthalmus maximus).</title>
        <authorList>
            <person name="Xu H."/>
            <person name="Xu X.-W."/>
            <person name="Shao C."/>
            <person name="Chen S."/>
        </authorList>
    </citation>
    <scope>NUCLEOTIDE SEQUENCE [LARGE SCALE GENOMIC DNA]</scope>
    <source>
        <strain evidence="9">Ysfricsl-2016a</strain>
        <tissue evidence="9">Blood</tissue>
    </source>
</reference>
<dbReference type="GO" id="GO:0005524">
    <property type="term" value="F:ATP binding"/>
    <property type="evidence" value="ECO:0007669"/>
    <property type="project" value="UniProtKB-UniRule"/>
</dbReference>
<sequence length="472" mass="53167">MDPDIKGKDSEVKMISISKISKGYIRVKLLGEGDFGKVYKCLSLQTKDMVALKIVQKDYGKRELDTLKALRELGHDKHNLVRLDKHHEERGMVYLEFELLDITILEYMEECHRPLPLSEIQAIAQQMLVALNALKSKSLVHADIEPSNIMFANHKLQPMKVKLIGFGVTIPVNTVAGEIYQIPHFRGPEVLLGLPLSEATDMWGLGSVLAYMYLDECLHTGQCKYQEVINIVQMHGQPADYMLTSGKHTEEYFCKDRDSSDSSWGLIDNCDCRECKYSRESSVDFETSIEGGRVPLCSLDEIVLSRQDTMEYGETLDFLSLLKQMLEVDPRKRITPSKALQHPFMTLKHFPSDSSSNPHTPPACLAKQECQSEQCNAKRNNVLVGKGADAFSTSMEIDAFSNEDPLPTACANEVRITSALLHEASSPASASRDPDGGNTRTDERASRRNTCYVEVKTRTKYLKKIRQFFSSK</sequence>
<keyword evidence="3 6" id="KW-0547">Nucleotide-binding</keyword>
<dbReference type="GO" id="GO:0016605">
    <property type="term" value="C:PML body"/>
    <property type="evidence" value="ECO:0007669"/>
    <property type="project" value="TreeGrafter"/>
</dbReference>
<dbReference type="InterPro" id="IPR011009">
    <property type="entry name" value="Kinase-like_dom_sf"/>
</dbReference>
<dbReference type="GO" id="GO:0003713">
    <property type="term" value="F:transcription coactivator activity"/>
    <property type="evidence" value="ECO:0007669"/>
    <property type="project" value="TreeGrafter"/>
</dbReference>
<evidence type="ECO:0000256" key="7">
    <source>
        <dbReference type="SAM" id="MobiDB-lite"/>
    </source>
</evidence>
<accession>A0A6A4TRW5</accession>
<dbReference type="GO" id="GO:0042771">
    <property type="term" value="P:intrinsic apoptotic signaling pathway in response to DNA damage by p53 class mediator"/>
    <property type="evidence" value="ECO:0007669"/>
    <property type="project" value="TreeGrafter"/>
</dbReference>
<dbReference type="Gene3D" id="1.10.510.10">
    <property type="entry name" value="Transferase(Phosphotransferase) domain 1"/>
    <property type="match status" value="1"/>
</dbReference>
<dbReference type="InterPro" id="IPR017441">
    <property type="entry name" value="Protein_kinase_ATP_BS"/>
</dbReference>
<proteinExistence type="predicted"/>
<dbReference type="InterPro" id="IPR050494">
    <property type="entry name" value="Ser_Thr_dual-spec_kinase"/>
</dbReference>
<feature type="domain" description="Protein kinase" evidence="8">
    <location>
        <begin position="24"/>
        <end position="345"/>
    </location>
</feature>
<keyword evidence="4" id="KW-0418">Kinase</keyword>
<feature type="compositionally biased region" description="Basic and acidic residues" evidence="7">
    <location>
        <begin position="432"/>
        <end position="446"/>
    </location>
</feature>
<evidence type="ECO:0000256" key="2">
    <source>
        <dbReference type="ARBA" id="ARBA00022679"/>
    </source>
</evidence>
<feature type="binding site" evidence="6">
    <location>
        <position position="53"/>
    </location>
    <ligand>
        <name>ATP</name>
        <dbReference type="ChEBI" id="CHEBI:30616"/>
    </ligand>
</feature>
<dbReference type="PROSITE" id="PS50011">
    <property type="entry name" value="PROTEIN_KINASE_DOM"/>
    <property type="match status" value="1"/>
</dbReference>
<dbReference type="GO" id="GO:0045944">
    <property type="term" value="P:positive regulation of transcription by RNA polymerase II"/>
    <property type="evidence" value="ECO:0007669"/>
    <property type="project" value="TreeGrafter"/>
</dbReference>
<evidence type="ECO:0000259" key="8">
    <source>
        <dbReference type="PROSITE" id="PS50011"/>
    </source>
</evidence>
<dbReference type="InterPro" id="IPR000719">
    <property type="entry name" value="Prot_kinase_dom"/>
</dbReference>
<keyword evidence="1" id="KW-0723">Serine/threonine-protein kinase</keyword>
<evidence type="ECO:0000256" key="6">
    <source>
        <dbReference type="PROSITE-ProRule" id="PRU10141"/>
    </source>
</evidence>
<evidence type="ECO:0000256" key="3">
    <source>
        <dbReference type="ARBA" id="ARBA00022741"/>
    </source>
</evidence>
<dbReference type="PANTHER" id="PTHR24058">
    <property type="entry name" value="DUAL SPECIFICITY PROTEIN KINASE"/>
    <property type="match status" value="1"/>
</dbReference>
<dbReference type="Pfam" id="PF00069">
    <property type="entry name" value="Pkinase"/>
    <property type="match status" value="1"/>
</dbReference>
<name>A0A6A4TRW5_SCOMX</name>
<dbReference type="AlphaFoldDB" id="A0A6A4TRW5"/>
<dbReference type="Gene3D" id="3.30.200.20">
    <property type="entry name" value="Phosphorylase Kinase, domain 1"/>
    <property type="match status" value="1"/>
</dbReference>
<dbReference type="GO" id="GO:0003714">
    <property type="term" value="F:transcription corepressor activity"/>
    <property type="evidence" value="ECO:0007669"/>
    <property type="project" value="TreeGrafter"/>
</dbReference>
<dbReference type="PROSITE" id="PS00107">
    <property type="entry name" value="PROTEIN_KINASE_ATP"/>
    <property type="match status" value="1"/>
</dbReference>
<organism evidence="9 10">
    <name type="scientific">Scophthalmus maximus</name>
    <name type="common">Turbot</name>
    <name type="synonym">Psetta maxima</name>
    <dbReference type="NCBI Taxonomy" id="52904"/>
    <lineage>
        <taxon>Eukaryota</taxon>
        <taxon>Metazoa</taxon>
        <taxon>Chordata</taxon>
        <taxon>Craniata</taxon>
        <taxon>Vertebrata</taxon>
        <taxon>Euteleostomi</taxon>
        <taxon>Actinopterygii</taxon>
        <taxon>Neopterygii</taxon>
        <taxon>Teleostei</taxon>
        <taxon>Neoteleostei</taxon>
        <taxon>Acanthomorphata</taxon>
        <taxon>Carangaria</taxon>
        <taxon>Pleuronectiformes</taxon>
        <taxon>Pleuronectoidei</taxon>
        <taxon>Scophthalmidae</taxon>
        <taxon>Scophthalmus</taxon>
    </lineage>
</organism>
<evidence type="ECO:0000256" key="5">
    <source>
        <dbReference type="ARBA" id="ARBA00022840"/>
    </source>
</evidence>
<dbReference type="SUPFAM" id="SSF56112">
    <property type="entry name" value="Protein kinase-like (PK-like)"/>
    <property type="match status" value="1"/>
</dbReference>
<dbReference type="GO" id="GO:0004713">
    <property type="term" value="F:protein tyrosine kinase activity"/>
    <property type="evidence" value="ECO:0007669"/>
    <property type="project" value="TreeGrafter"/>
</dbReference>
<gene>
    <name evidence="9" type="ORF">F2P81_001282</name>
</gene>
<evidence type="ECO:0000256" key="4">
    <source>
        <dbReference type="ARBA" id="ARBA00022777"/>
    </source>
</evidence>
<evidence type="ECO:0000256" key="1">
    <source>
        <dbReference type="ARBA" id="ARBA00022527"/>
    </source>
</evidence>
<evidence type="ECO:0000313" key="10">
    <source>
        <dbReference type="Proteomes" id="UP000438429"/>
    </source>
</evidence>
<dbReference type="GO" id="GO:0007224">
    <property type="term" value="P:smoothened signaling pathway"/>
    <property type="evidence" value="ECO:0007669"/>
    <property type="project" value="TreeGrafter"/>
</dbReference>
<keyword evidence="2" id="KW-0808">Transferase</keyword>
<dbReference type="GO" id="GO:0005737">
    <property type="term" value="C:cytoplasm"/>
    <property type="evidence" value="ECO:0007669"/>
    <property type="project" value="TreeGrafter"/>
</dbReference>